<protein>
    <submittedName>
        <fullName evidence="1">Uncharacterized protein</fullName>
    </submittedName>
</protein>
<dbReference type="Proteomes" id="UP000015001">
    <property type="component" value="Unassembled WGS sequence"/>
</dbReference>
<keyword evidence="2" id="KW-1185">Reference proteome</keyword>
<dbReference type="EMBL" id="AOPY01001368">
    <property type="protein sequence ID" value="EPJ40583.1"/>
    <property type="molecule type" value="Genomic_DNA"/>
</dbReference>
<sequence>MPCLASRAAGRTTPGRSRVAQMISTTWPTQAGAPPDQCGFLTSRAHAGNRHPHHSMSLGCR</sequence>
<accession>S4MM00</accession>
<evidence type="ECO:0000313" key="1">
    <source>
        <dbReference type="EMBL" id="EPJ40583.1"/>
    </source>
</evidence>
<organism evidence="1 2">
    <name type="scientific">Streptomyces afghaniensis 772</name>
    <dbReference type="NCBI Taxonomy" id="1283301"/>
    <lineage>
        <taxon>Bacteria</taxon>
        <taxon>Bacillati</taxon>
        <taxon>Actinomycetota</taxon>
        <taxon>Actinomycetes</taxon>
        <taxon>Kitasatosporales</taxon>
        <taxon>Streptomycetaceae</taxon>
        <taxon>Streptomyces</taxon>
    </lineage>
</organism>
<dbReference type="PATRIC" id="fig|1283301.3.peg.2362"/>
<dbReference type="AlphaFoldDB" id="S4MM00"/>
<name>S4MM00_9ACTN</name>
<gene>
    <name evidence="1" type="ORF">STAFG_2391</name>
</gene>
<comment type="caution">
    <text evidence="1">The sequence shown here is derived from an EMBL/GenBank/DDBJ whole genome shotgun (WGS) entry which is preliminary data.</text>
</comment>
<dbReference type="HOGENOM" id="CLU_2920590_0_0_11"/>
<proteinExistence type="predicted"/>
<evidence type="ECO:0000313" key="2">
    <source>
        <dbReference type="Proteomes" id="UP000015001"/>
    </source>
</evidence>
<reference evidence="1 2" key="1">
    <citation type="submission" date="2013-02" db="EMBL/GenBank/DDBJ databases">
        <title>Draft Genome Sequence of Streptomyces afghaniensis, Which Produces Compounds of the Julimycin B-Complex.</title>
        <authorList>
            <person name="Gruening B.A."/>
            <person name="Praeg A."/>
            <person name="Erxleben A."/>
            <person name="Guenther S."/>
            <person name="Fiedler H.-P."/>
            <person name="Goodfellow M."/>
            <person name="Mueller M."/>
        </authorList>
    </citation>
    <scope>NUCLEOTIDE SEQUENCE [LARGE SCALE GENOMIC DNA]</scope>
    <source>
        <strain evidence="1 2">772</strain>
    </source>
</reference>